<dbReference type="Pfam" id="PF03473">
    <property type="entry name" value="MOSC"/>
    <property type="match status" value="1"/>
</dbReference>
<dbReference type="OrthoDB" id="17255at2759"/>
<dbReference type="PANTHER" id="PTHR14237:SF19">
    <property type="entry name" value="MITOCHONDRIAL AMIDOXIME REDUCING COMPONENT 1"/>
    <property type="match status" value="1"/>
</dbReference>
<name>A0A5C3FBU0_9BASI</name>
<dbReference type="GO" id="GO:0030170">
    <property type="term" value="F:pyridoxal phosphate binding"/>
    <property type="evidence" value="ECO:0007669"/>
    <property type="project" value="InterPro"/>
</dbReference>
<feature type="region of interest" description="Disordered" evidence="1">
    <location>
        <begin position="232"/>
        <end position="253"/>
    </location>
</feature>
<evidence type="ECO:0000259" key="2">
    <source>
        <dbReference type="PROSITE" id="PS51340"/>
    </source>
</evidence>
<organism evidence="3 4">
    <name type="scientific">Pseudozyma flocculosa</name>
    <dbReference type="NCBI Taxonomy" id="84751"/>
    <lineage>
        <taxon>Eukaryota</taxon>
        <taxon>Fungi</taxon>
        <taxon>Dikarya</taxon>
        <taxon>Basidiomycota</taxon>
        <taxon>Ustilaginomycotina</taxon>
        <taxon>Ustilaginomycetes</taxon>
        <taxon>Ustilaginales</taxon>
        <taxon>Ustilaginaceae</taxon>
        <taxon>Pseudozyma</taxon>
    </lineage>
</organism>
<protein>
    <recommendedName>
        <fullName evidence="2">MOSC domain-containing protein</fullName>
    </recommendedName>
</protein>
<dbReference type="Pfam" id="PF03476">
    <property type="entry name" value="MOSC_N"/>
    <property type="match status" value="1"/>
</dbReference>
<keyword evidence="4" id="KW-1185">Reference proteome</keyword>
<dbReference type="GO" id="GO:0003824">
    <property type="term" value="F:catalytic activity"/>
    <property type="evidence" value="ECO:0007669"/>
    <property type="project" value="InterPro"/>
</dbReference>
<dbReference type="PROSITE" id="PS51340">
    <property type="entry name" value="MOSC"/>
    <property type="match status" value="1"/>
</dbReference>
<dbReference type="EMBL" id="OOIP01000022">
    <property type="protein sequence ID" value="SPO40849.1"/>
    <property type="molecule type" value="Genomic_DNA"/>
</dbReference>
<evidence type="ECO:0000256" key="1">
    <source>
        <dbReference type="SAM" id="MobiDB-lite"/>
    </source>
</evidence>
<dbReference type="PANTHER" id="PTHR14237">
    <property type="entry name" value="MOLYBDOPTERIN COFACTOR SULFURASE MOSC"/>
    <property type="match status" value="1"/>
</dbReference>
<evidence type="ECO:0000313" key="3">
    <source>
        <dbReference type="EMBL" id="SPO40849.1"/>
    </source>
</evidence>
<dbReference type="InterPro" id="IPR005303">
    <property type="entry name" value="MOCOS_middle"/>
</dbReference>
<sequence>MDAIKSSATSLLSSANDALQSALASSNRAGAASNHAQSLEKELEIKQILIHPIKSCRGTSVQQTEYDHSGLKFDRTWLIIDAETRRFYTARELPKMVLIHPRIDTERNILSIEIPPTETGAPGATIETTLEPTQQWLDQCELIDDITIWVHKVNGYAVSQEADEKLSAYFGKPVRLVRKGPSPRPSGPTDVNGPKEWQESTVRYQDFYPCTVASAASLRHVQKTLAASVYPSLQPSSEQGTEAQDSSESRDVHSYKVPASVNREYWTPEELETLPITRFRPNIIVHTLPGSTGPELVPWEEDGWKAAEFFHPSSGDKPPMGAEAEGKGRGLYILEKCARCMVPNIDPETGVRDNFLPYRVLQQYRQVDPKNAVKGKPCFGMLSVPRETSGVLRVGDIMRITKTVDPSTR</sequence>
<reference evidence="3 4" key="1">
    <citation type="submission" date="2018-03" db="EMBL/GenBank/DDBJ databases">
        <authorList>
            <person name="Guldener U."/>
        </authorList>
    </citation>
    <scope>NUCLEOTIDE SEQUENCE [LARGE SCALE GENOMIC DNA]</scope>
    <source>
        <strain evidence="3 4">DAOM196992</strain>
    </source>
</reference>
<dbReference type="AlphaFoldDB" id="A0A5C3FBU0"/>
<dbReference type="InterPro" id="IPR005302">
    <property type="entry name" value="MoCF_Sase_C"/>
</dbReference>
<feature type="compositionally biased region" description="Polar residues" evidence="1">
    <location>
        <begin position="232"/>
        <end position="246"/>
    </location>
</feature>
<gene>
    <name evidence="3" type="ORF">PSFLO_06331</name>
</gene>
<accession>A0A5C3FBU0</accession>
<dbReference type="Proteomes" id="UP000323386">
    <property type="component" value="Unassembled WGS sequence"/>
</dbReference>
<evidence type="ECO:0000313" key="4">
    <source>
        <dbReference type="Proteomes" id="UP000323386"/>
    </source>
</evidence>
<feature type="domain" description="MOSC" evidence="2">
    <location>
        <begin position="180"/>
        <end position="401"/>
    </location>
</feature>
<dbReference type="GO" id="GO:0030151">
    <property type="term" value="F:molybdenum ion binding"/>
    <property type="evidence" value="ECO:0007669"/>
    <property type="project" value="InterPro"/>
</dbReference>
<proteinExistence type="predicted"/>
<dbReference type="SUPFAM" id="SSF141673">
    <property type="entry name" value="MOSC N-terminal domain-like"/>
    <property type="match status" value="1"/>
</dbReference>